<dbReference type="PANTHER" id="PTHR31302:SF0">
    <property type="entry name" value="TRANSMEMBRANE PROTEIN WITH METALLOPHOSPHOESTERASE DOMAIN"/>
    <property type="match status" value="1"/>
</dbReference>
<feature type="transmembrane region" description="Helical" evidence="1">
    <location>
        <begin position="125"/>
        <end position="144"/>
    </location>
</feature>
<dbReference type="CDD" id="cd07385">
    <property type="entry name" value="MPP_YkuE_C"/>
    <property type="match status" value="1"/>
</dbReference>
<accession>A0A0P1NYV8</accession>
<sequence length="390" mass="44601">MSVFAIFMLTLIAGVQIYLLRKLTLYIETTRFKNFSKILPAIFVIFNLPTLLIILDRIFKFQNFIDLTHPLILYPLSIWQGTTIFVFLVLMTTKFVSLFTKPIFKKLNRNKIQNFDESRRKFLKTAFFGVSAYAFAGSTLGTLARNDYKIERVKIKIENLPDELKGLTIALISDIHSGIFMTEEDMREYARAIENLQPDLILLPGDFITSDPEEIYPFVNAFKNLKAKYGVFATLGNHEFFARQPQMITKLLEENGMRVLRNENEKIEVNGEKIFIVGIDDLRYGADLDRALKNVEKNKLKILLSHKPYAFQKFAYNQIELTVSGHTHGGQIVFAKIDDTYIAPASLVSKFVAGHYKLGNSHLYVTRGVGVVGLPIRFNCPPEITHITLL</sequence>
<dbReference type="EMBL" id="CZVW01000032">
    <property type="protein sequence ID" value="CUT05048.1"/>
    <property type="molecule type" value="Genomic_DNA"/>
</dbReference>
<evidence type="ECO:0000313" key="4">
    <source>
        <dbReference type="Proteomes" id="UP000199197"/>
    </source>
</evidence>
<feature type="transmembrane region" description="Helical" evidence="1">
    <location>
        <begin position="38"/>
        <end position="58"/>
    </location>
</feature>
<proteinExistence type="predicted"/>
<dbReference type="InterPro" id="IPR051158">
    <property type="entry name" value="Metallophosphoesterase_sf"/>
</dbReference>
<dbReference type="Gene3D" id="3.60.21.10">
    <property type="match status" value="1"/>
</dbReference>
<name>A0A0P1NYV8_9BACT</name>
<dbReference type="InterPro" id="IPR004843">
    <property type="entry name" value="Calcineurin-like_PHP"/>
</dbReference>
<evidence type="ECO:0000256" key="1">
    <source>
        <dbReference type="SAM" id="Phobius"/>
    </source>
</evidence>
<dbReference type="Pfam" id="PF00149">
    <property type="entry name" value="Metallophos"/>
    <property type="match status" value="1"/>
</dbReference>
<keyword evidence="4" id="KW-1185">Reference proteome</keyword>
<organism evidence="3 4">
    <name type="scientific">Candidatus Chryseopegocella kryptomonas</name>
    <dbReference type="NCBI Taxonomy" id="1633643"/>
    <lineage>
        <taxon>Bacteria</taxon>
        <taxon>Pseudomonadati</taxon>
        <taxon>Candidatus Kryptoniota</taxon>
        <taxon>Candidatus Chryseopegocella</taxon>
    </lineage>
</organism>
<dbReference type="RefSeq" id="WP_092351086.1">
    <property type="nucleotide sequence ID" value="NZ_CZVW01000032.1"/>
</dbReference>
<evidence type="ECO:0000313" key="3">
    <source>
        <dbReference type="EMBL" id="CUT05048.1"/>
    </source>
</evidence>
<dbReference type="PANTHER" id="PTHR31302">
    <property type="entry name" value="TRANSMEMBRANE PROTEIN WITH METALLOPHOSPHOESTERASE DOMAIN-RELATED"/>
    <property type="match status" value="1"/>
</dbReference>
<evidence type="ECO:0000259" key="2">
    <source>
        <dbReference type="Pfam" id="PF00149"/>
    </source>
</evidence>
<dbReference type="InterPro" id="IPR029052">
    <property type="entry name" value="Metallo-depent_PP-like"/>
</dbReference>
<reference evidence="4" key="1">
    <citation type="submission" date="2015-11" db="EMBL/GenBank/DDBJ databases">
        <authorList>
            <person name="Varghese N."/>
        </authorList>
    </citation>
    <scope>NUCLEOTIDE SEQUENCE [LARGE SCALE GENOMIC DNA]</scope>
    <source>
        <strain evidence="4">JGI-23</strain>
    </source>
</reference>
<feature type="transmembrane region" description="Helical" evidence="1">
    <location>
        <begin position="6"/>
        <end position="26"/>
    </location>
</feature>
<keyword evidence="1" id="KW-0472">Membrane</keyword>
<dbReference type="Proteomes" id="UP000199197">
    <property type="component" value="Unassembled WGS sequence"/>
</dbReference>
<keyword evidence="1" id="KW-0812">Transmembrane</keyword>
<protein>
    <recommendedName>
        <fullName evidence="2">Calcineurin-like phosphoesterase domain-containing protein</fullName>
    </recommendedName>
</protein>
<dbReference type="AlphaFoldDB" id="A0A0P1NYV8"/>
<feature type="domain" description="Calcineurin-like phosphoesterase" evidence="2">
    <location>
        <begin position="168"/>
        <end position="329"/>
    </location>
</feature>
<dbReference type="GO" id="GO:0016787">
    <property type="term" value="F:hydrolase activity"/>
    <property type="evidence" value="ECO:0007669"/>
    <property type="project" value="InterPro"/>
</dbReference>
<keyword evidence="1" id="KW-1133">Transmembrane helix</keyword>
<feature type="transmembrane region" description="Helical" evidence="1">
    <location>
        <begin position="78"/>
        <end position="104"/>
    </location>
</feature>
<dbReference type="SUPFAM" id="SSF56300">
    <property type="entry name" value="Metallo-dependent phosphatases"/>
    <property type="match status" value="1"/>
</dbReference>
<gene>
    <name evidence="3" type="ORF">JGI23_01868</name>
</gene>